<dbReference type="EMBL" id="LSYS01003057">
    <property type="protein sequence ID" value="OPJ84352.1"/>
    <property type="molecule type" value="Genomic_DNA"/>
</dbReference>
<reference evidence="2 3" key="1">
    <citation type="submission" date="2016-02" db="EMBL/GenBank/DDBJ databases">
        <title>Band-tailed pigeon sequencing and assembly.</title>
        <authorList>
            <person name="Soares A.E."/>
            <person name="Novak B.J."/>
            <person name="Rice E.S."/>
            <person name="O'Connell B."/>
            <person name="Chang D."/>
            <person name="Weber S."/>
            <person name="Shapiro B."/>
        </authorList>
    </citation>
    <scope>NUCLEOTIDE SEQUENCE [LARGE SCALE GENOMIC DNA]</scope>
    <source>
        <strain evidence="2">BTP2013</strain>
        <tissue evidence="2">Blood</tissue>
    </source>
</reference>
<evidence type="ECO:0000313" key="2">
    <source>
        <dbReference type="EMBL" id="OPJ84352.1"/>
    </source>
</evidence>
<evidence type="ECO:0000256" key="1">
    <source>
        <dbReference type="SAM" id="MobiDB-lite"/>
    </source>
</evidence>
<name>A0A1V4KIT5_PATFA</name>
<keyword evidence="3" id="KW-1185">Reference proteome</keyword>
<protein>
    <submittedName>
        <fullName evidence="2">Uncharacterized protein</fullName>
    </submittedName>
</protein>
<feature type="region of interest" description="Disordered" evidence="1">
    <location>
        <begin position="19"/>
        <end position="88"/>
    </location>
</feature>
<proteinExistence type="predicted"/>
<comment type="caution">
    <text evidence="2">The sequence shown here is derived from an EMBL/GenBank/DDBJ whole genome shotgun (WGS) entry which is preliminary data.</text>
</comment>
<evidence type="ECO:0000313" key="3">
    <source>
        <dbReference type="Proteomes" id="UP000190648"/>
    </source>
</evidence>
<dbReference type="Proteomes" id="UP000190648">
    <property type="component" value="Unassembled WGS sequence"/>
</dbReference>
<accession>A0A1V4KIT5</accession>
<dbReference type="AlphaFoldDB" id="A0A1V4KIT5"/>
<sequence>MSLTEKGVEVTGLARRWGSAFSTRRPGTRPACSGTVRRGRGPRKEVRPPPPRLPVLSTCRARIGAETRPRGAGRARRAEEQRGSCGGARASAPLAFLCSSWVAGGRAGAEEVSMATEYVLSDPWAGLQGHQD</sequence>
<organism evidence="2 3">
    <name type="scientific">Patagioenas fasciata monilis</name>
    <dbReference type="NCBI Taxonomy" id="372326"/>
    <lineage>
        <taxon>Eukaryota</taxon>
        <taxon>Metazoa</taxon>
        <taxon>Chordata</taxon>
        <taxon>Craniata</taxon>
        <taxon>Vertebrata</taxon>
        <taxon>Euteleostomi</taxon>
        <taxon>Archelosauria</taxon>
        <taxon>Archosauria</taxon>
        <taxon>Dinosauria</taxon>
        <taxon>Saurischia</taxon>
        <taxon>Theropoda</taxon>
        <taxon>Coelurosauria</taxon>
        <taxon>Aves</taxon>
        <taxon>Neognathae</taxon>
        <taxon>Neoaves</taxon>
        <taxon>Columbimorphae</taxon>
        <taxon>Columbiformes</taxon>
        <taxon>Columbidae</taxon>
        <taxon>Patagioenas</taxon>
    </lineage>
</organism>
<gene>
    <name evidence="2" type="ORF">AV530_015791</name>
</gene>